<evidence type="ECO:0000313" key="1">
    <source>
        <dbReference type="Proteomes" id="UP000887576"/>
    </source>
</evidence>
<sequence>DLAVDITKAGVYIDGMDPHKLEELMKFCFPLKQGISEMIEMPIKQLQLSQFEICYVVGLIIFSAHDVRGLTNQAKQICEEIIDQFSSELHNYYTYELKLSNYAGRHAKLIRLISCAHQVLISIKDYMTMAKIFDIFVVDIYESELYE</sequence>
<name>A0AC34R810_9BILA</name>
<evidence type="ECO:0000313" key="2">
    <source>
        <dbReference type="WBParaSite" id="JU765_v2.g4336.t1"/>
    </source>
</evidence>
<reference evidence="2" key="1">
    <citation type="submission" date="2022-11" db="UniProtKB">
        <authorList>
            <consortium name="WormBaseParasite"/>
        </authorList>
    </citation>
    <scope>IDENTIFICATION</scope>
</reference>
<accession>A0AC34R810</accession>
<protein>
    <submittedName>
        <fullName evidence="2">NR LBD domain-containing protein</fullName>
    </submittedName>
</protein>
<dbReference type="WBParaSite" id="JU765_v2.g4336.t1">
    <property type="protein sequence ID" value="JU765_v2.g4336.t1"/>
    <property type="gene ID" value="JU765_v2.g4336"/>
</dbReference>
<organism evidence="1 2">
    <name type="scientific">Panagrolaimus sp. JU765</name>
    <dbReference type="NCBI Taxonomy" id="591449"/>
    <lineage>
        <taxon>Eukaryota</taxon>
        <taxon>Metazoa</taxon>
        <taxon>Ecdysozoa</taxon>
        <taxon>Nematoda</taxon>
        <taxon>Chromadorea</taxon>
        <taxon>Rhabditida</taxon>
        <taxon>Tylenchina</taxon>
        <taxon>Panagrolaimomorpha</taxon>
        <taxon>Panagrolaimoidea</taxon>
        <taxon>Panagrolaimidae</taxon>
        <taxon>Panagrolaimus</taxon>
    </lineage>
</organism>
<dbReference type="Proteomes" id="UP000887576">
    <property type="component" value="Unplaced"/>
</dbReference>
<proteinExistence type="predicted"/>